<organism evidence="1 2">
    <name type="scientific">Clonorchis sinensis</name>
    <name type="common">Chinese liver fluke</name>
    <dbReference type="NCBI Taxonomy" id="79923"/>
    <lineage>
        <taxon>Eukaryota</taxon>
        <taxon>Metazoa</taxon>
        <taxon>Spiralia</taxon>
        <taxon>Lophotrochozoa</taxon>
        <taxon>Platyhelminthes</taxon>
        <taxon>Trematoda</taxon>
        <taxon>Digenea</taxon>
        <taxon>Opisthorchiida</taxon>
        <taxon>Opisthorchiata</taxon>
        <taxon>Opisthorchiidae</taxon>
        <taxon>Clonorchis</taxon>
    </lineage>
</organism>
<dbReference type="AlphaFoldDB" id="G7YI69"/>
<reference key="2">
    <citation type="submission" date="2011-10" db="EMBL/GenBank/DDBJ databases">
        <title>The genome and transcriptome sequence of Clonorchis sinensis provide insights into the carcinogenic liver fluke.</title>
        <authorList>
            <person name="Wang X."/>
            <person name="Huang Y."/>
            <person name="Chen W."/>
            <person name="Liu H."/>
            <person name="Guo L."/>
            <person name="Chen Y."/>
            <person name="Luo F."/>
            <person name="Zhou W."/>
            <person name="Sun J."/>
            <person name="Mao Q."/>
            <person name="Liang P."/>
            <person name="Zhou C."/>
            <person name="Tian Y."/>
            <person name="Men J."/>
            <person name="Lv X."/>
            <person name="Huang L."/>
            <person name="Zhou J."/>
            <person name="Hu Y."/>
            <person name="Li R."/>
            <person name="Zhang F."/>
            <person name="Lei H."/>
            <person name="Li X."/>
            <person name="Hu X."/>
            <person name="Liang C."/>
            <person name="Xu J."/>
            <person name="Wu Z."/>
            <person name="Yu X."/>
        </authorList>
    </citation>
    <scope>NUCLEOTIDE SEQUENCE</scope>
    <source>
        <strain>Henan</strain>
    </source>
</reference>
<dbReference type="InParanoid" id="G7YI69"/>
<evidence type="ECO:0000313" key="2">
    <source>
        <dbReference type="Proteomes" id="UP000008909"/>
    </source>
</evidence>
<gene>
    <name evidence="1" type="ORF">CLF_108516</name>
</gene>
<proteinExistence type="predicted"/>
<sequence length="110" mass="12454">MTLLIDLGNYRYCTGVNFDTRTAKIGSVRWLKVRSFKTQDWGPIVNQTTHLVDFISIYAYGHCMDVHLSRTAPDSRVVSMRQVIDITRFSAGKCWCASLVGVKRRIEGPG</sequence>
<reference evidence="1" key="1">
    <citation type="journal article" date="2011" name="Genome Biol.">
        <title>The draft genome of the carcinogenic human liver fluke Clonorchis sinensis.</title>
        <authorList>
            <person name="Wang X."/>
            <person name="Chen W."/>
            <person name="Huang Y."/>
            <person name="Sun J."/>
            <person name="Men J."/>
            <person name="Liu H."/>
            <person name="Luo F."/>
            <person name="Guo L."/>
            <person name="Lv X."/>
            <person name="Deng C."/>
            <person name="Zhou C."/>
            <person name="Fan Y."/>
            <person name="Li X."/>
            <person name="Huang L."/>
            <person name="Hu Y."/>
            <person name="Liang C."/>
            <person name="Hu X."/>
            <person name="Xu J."/>
            <person name="Yu X."/>
        </authorList>
    </citation>
    <scope>NUCLEOTIDE SEQUENCE [LARGE SCALE GENOMIC DNA]</scope>
    <source>
        <strain evidence="1">Henan</strain>
    </source>
</reference>
<dbReference type="EMBL" id="DF143329">
    <property type="protein sequence ID" value="GAA52652.1"/>
    <property type="molecule type" value="Genomic_DNA"/>
</dbReference>
<dbReference type="Proteomes" id="UP000008909">
    <property type="component" value="Unassembled WGS sequence"/>
</dbReference>
<protein>
    <submittedName>
        <fullName evidence="1">Uncharacterized protein</fullName>
    </submittedName>
</protein>
<evidence type="ECO:0000313" key="1">
    <source>
        <dbReference type="EMBL" id="GAA52652.1"/>
    </source>
</evidence>
<accession>G7YI69</accession>
<name>G7YI69_CLOSI</name>
<keyword evidence="2" id="KW-1185">Reference proteome</keyword>